<sequence>MSTSSSNMVMHCRCGIPCANRTSWIFQNPGRKYVTYKFYKLDSNMRGCGFFMWVDGEMTEWQRTIINNLLNENRSLKSELRQTVKELEEIPRGVDGKKLEELTDELVVLKKKNKRNKIVVAFLFMLICVVCGKIA</sequence>
<dbReference type="PANTHER" id="PTHR33248">
    <property type="entry name" value="ZINC ION-BINDING PROTEIN"/>
    <property type="match status" value="1"/>
</dbReference>
<reference evidence="1" key="1">
    <citation type="submission" date="2024-03" db="EMBL/GenBank/DDBJ databases">
        <title>WGS assembly of Saponaria officinalis var. Norfolk2.</title>
        <authorList>
            <person name="Jenkins J."/>
            <person name="Shu S."/>
            <person name="Grimwood J."/>
            <person name="Barry K."/>
            <person name="Goodstein D."/>
            <person name="Schmutz J."/>
            <person name="Leebens-Mack J."/>
            <person name="Osbourn A."/>
        </authorList>
    </citation>
    <scope>NUCLEOTIDE SEQUENCE [LARGE SCALE GENOMIC DNA]</scope>
    <source>
        <strain evidence="1">JIC</strain>
    </source>
</reference>
<evidence type="ECO:0008006" key="3">
    <source>
        <dbReference type="Google" id="ProtNLM"/>
    </source>
</evidence>
<name>A0AAW1GM44_SAPOF</name>
<keyword evidence="2" id="KW-1185">Reference proteome</keyword>
<organism evidence="1 2">
    <name type="scientific">Saponaria officinalis</name>
    <name type="common">Common soapwort</name>
    <name type="synonym">Lychnis saponaria</name>
    <dbReference type="NCBI Taxonomy" id="3572"/>
    <lineage>
        <taxon>Eukaryota</taxon>
        <taxon>Viridiplantae</taxon>
        <taxon>Streptophyta</taxon>
        <taxon>Embryophyta</taxon>
        <taxon>Tracheophyta</taxon>
        <taxon>Spermatophyta</taxon>
        <taxon>Magnoliopsida</taxon>
        <taxon>eudicotyledons</taxon>
        <taxon>Gunneridae</taxon>
        <taxon>Pentapetalae</taxon>
        <taxon>Caryophyllales</taxon>
        <taxon>Caryophyllaceae</taxon>
        <taxon>Caryophylleae</taxon>
        <taxon>Saponaria</taxon>
    </lineage>
</organism>
<dbReference type="EMBL" id="JBDFQZ010000014">
    <property type="protein sequence ID" value="KAK9664720.1"/>
    <property type="molecule type" value="Genomic_DNA"/>
</dbReference>
<comment type="caution">
    <text evidence="1">The sequence shown here is derived from an EMBL/GenBank/DDBJ whole genome shotgun (WGS) entry which is preliminary data.</text>
</comment>
<gene>
    <name evidence="1" type="ORF">RND81_14G063400</name>
</gene>
<proteinExistence type="predicted"/>
<accession>A0AAW1GM44</accession>
<evidence type="ECO:0000313" key="1">
    <source>
        <dbReference type="EMBL" id="KAK9664720.1"/>
    </source>
</evidence>
<dbReference type="Proteomes" id="UP001443914">
    <property type="component" value="Unassembled WGS sequence"/>
</dbReference>
<dbReference type="AlphaFoldDB" id="A0AAW1GM44"/>
<evidence type="ECO:0000313" key="2">
    <source>
        <dbReference type="Proteomes" id="UP001443914"/>
    </source>
</evidence>
<protein>
    <recommendedName>
        <fullName evidence="3">Zinc finger GRF-type domain-containing protein</fullName>
    </recommendedName>
</protein>